<dbReference type="Proteomes" id="UP000002213">
    <property type="component" value="Chromosome"/>
</dbReference>
<dbReference type="AlphaFoldDB" id="C6WJB2"/>
<sequence length="122" mass="13442">MDGTNVFGDDVPELIDPRLLGADDEDRTLRAGATYVPGRYQDGRTDIVDVEVVPTNDGHNVILAYSSLPRLVECMGEQQPWVELPATIDPASLQLGTGADMVLWDQELPQELRREDGAHGQR</sequence>
<proteinExistence type="predicted"/>
<evidence type="ECO:0000313" key="2">
    <source>
        <dbReference type="Proteomes" id="UP000002213"/>
    </source>
</evidence>
<name>C6WJB2_ACTMD</name>
<dbReference type="InterPro" id="IPR049975">
    <property type="entry name" value="SAV_915-like_dom"/>
</dbReference>
<dbReference type="STRING" id="446462.Amir_0578"/>
<dbReference type="EMBL" id="CP001630">
    <property type="protein sequence ID" value="ACU34544.1"/>
    <property type="molecule type" value="Genomic_DNA"/>
</dbReference>
<dbReference type="NCBIfam" id="NF042914">
    <property type="entry name" value="SAV915_dom"/>
    <property type="match status" value="1"/>
</dbReference>
<dbReference type="OrthoDB" id="3256619at2"/>
<organism evidence="1 2">
    <name type="scientific">Actinosynnema mirum (strain ATCC 29888 / DSM 43827 / JCM 3225 / NBRC 14064 / NCIMB 13271 / NRRL B-12336 / IMRU 3971 / 101)</name>
    <dbReference type="NCBI Taxonomy" id="446462"/>
    <lineage>
        <taxon>Bacteria</taxon>
        <taxon>Bacillati</taxon>
        <taxon>Actinomycetota</taxon>
        <taxon>Actinomycetes</taxon>
        <taxon>Pseudonocardiales</taxon>
        <taxon>Pseudonocardiaceae</taxon>
        <taxon>Actinosynnema</taxon>
    </lineage>
</organism>
<reference evidence="1 2" key="1">
    <citation type="journal article" date="2009" name="Stand. Genomic Sci.">
        <title>Complete genome sequence of Actinosynnema mirum type strain (101).</title>
        <authorList>
            <person name="Land M."/>
            <person name="Lapidus A."/>
            <person name="Mayilraj S."/>
            <person name="Chen F."/>
            <person name="Copeland A."/>
            <person name="Del Rio T.G."/>
            <person name="Nolan M."/>
            <person name="Lucas S."/>
            <person name="Tice H."/>
            <person name="Cheng J.F."/>
            <person name="Chertkov O."/>
            <person name="Bruce D."/>
            <person name="Goodwin L."/>
            <person name="Pitluck S."/>
            <person name="Rohde M."/>
            <person name="Goker M."/>
            <person name="Pati A."/>
            <person name="Ivanova N."/>
            <person name="Mavromatis K."/>
            <person name="Chen A."/>
            <person name="Palaniappan K."/>
            <person name="Hauser L."/>
            <person name="Chang Y.J."/>
            <person name="Jeffries C.C."/>
            <person name="Brettin T."/>
            <person name="Detter J.C."/>
            <person name="Han C."/>
            <person name="Chain P."/>
            <person name="Tindall B.J."/>
            <person name="Bristow J."/>
            <person name="Eisen J.A."/>
            <person name="Markowitz V."/>
            <person name="Hugenholtz P."/>
            <person name="Kyrpides N.C."/>
            <person name="Klenk H.P."/>
        </authorList>
    </citation>
    <scope>NUCLEOTIDE SEQUENCE [LARGE SCALE GENOMIC DNA]</scope>
    <source>
        <strain evidence="2">ATCC 29888 / DSM 43827 / JCM 3225 / NBRC 14064 / NCIMB 13271 / NRRL B-12336 / IMRU 3971 / 101</strain>
    </source>
</reference>
<gene>
    <name evidence="1" type="ordered locus">Amir_0578</name>
</gene>
<dbReference type="KEGG" id="ami:Amir_0578"/>
<evidence type="ECO:0000313" key="1">
    <source>
        <dbReference type="EMBL" id="ACU34544.1"/>
    </source>
</evidence>
<dbReference type="HOGENOM" id="CLU_168033_0_0_11"/>
<evidence type="ECO:0008006" key="3">
    <source>
        <dbReference type="Google" id="ProtNLM"/>
    </source>
</evidence>
<dbReference type="RefSeq" id="WP_012783207.1">
    <property type="nucleotide sequence ID" value="NC_013093.1"/>
</dbReference>
<accession>C6WJB2</accession>
<protein>
    <recommendedName>
        <fullName evidence="3">SseB protein N-terminal domain-containing protein</fullName>
    </recommendedName>
</protein>
<keyword evidence="2" id="KW-1185">Reference proteome</keyword>